<dbReference type="PRINTS" id="PR00469">
    <property type="entry name" value="PNDRDTASEII"/>
</dbReference>
<keyword evidence="8" id="KW-0408">Iron</keyword>
<keyword evidence="5" id="KW-0288">FMN</keyword>
<dbReference type="Pfam" id="PF07992">
    <property type="entry name" value="Pyr_redox_2"/>
    <property type="match status" value="1"/>
</dbReference>
<dbReference type="Proteomes" id="UP000674938">
    <property type="component" value="Unassembled WGS sequence"/>
</dbReference>
<dbReference type="Gene3D" id="3.50.50.60">
    <property type="entry name" value="FAD/NAD(P)-binding domain"/>
    <property type="match status" value="1"/>
</dbReference>
<dbReference type="Gene3D" id="3.40.50.720">
    <property type="entry name" value="NAD(P)-binding Rossmann-like Domain"/>
    <property type="match status" value="1"/>
</dbReference>
<gene>
    <name evidence="12" type="ORF">I6N95_04035</name>
</gene>
<evidence type="ECO:0000256" key="5">
    <source>
        <dbReference type="ARBA" id="ARBA00022643"/>
    </source>
</evidence>
<dbReference type="CDD" id="cd02803">
    <property type="entry name" value="OYE_like_FMN_family"/>
    <property type="match status" value="1"/>
</dbReference>
<keyword evidence="9" id="KW-0411">Iron-sulfur</keyword>
<comment type="cofactor">
    <cofactor evidence="1">
        <name>FMN</name>
        <dbReference type="ChEBI" id="CHEBI:58210"/>
    </cofactor>
</comment>
<dbReference type="GO" id="GO:0046872">
    <property type="term" value="F:metal ion binding"/>
    <property type="evidence" value="ECO:0007669"/>
    <property type="project" value="UniProtKB-KW"/>
</dbReference>
<evidence type="ECO:0000313" key="13">
    <source>
        <dbReference type="Proteomes" id="UP000674938"/>
    </source>
</evidence>
<evidence type="ECO:0000259" key="10">
    <source>
        <dbReference type="Pfam" id="PF00724"/>
    </source>
</evidence>
<organism evidence="12 13">
    <name type="scientific">Vagococcus allomyrinae</name>
    <dbReference type="NCBI Taxonomy" id="2794353"/>
    <lineage>
        <taxon>Bacteria</taxon>
        <taxon>Bacillati</taxon>
        <taxon>Bacillota</taxon>
        <taxon>Bacilli</taxon>
        <taxon>Lactobacillales</taxon>
        <taxon>Enterococcaceae</taxon>
        <taxon>Vagococcus</taxon>
    </lineage>
</organism>
<dbReference type="PANTHER" id="PTHR42917">
    <property type="entry name" value="2,4-DIENOYL-COA REDUCTASE"/>
    <property type="match status" value="1"/>
</dbReference>
<dbReference type="InterPro" id="IPR013785">
    <property type="entry name" value="Aldolase_TIM"/>
</dbReference>
<dbReference type="GO" id="GO:0016491">
    <property type="term" value="F:oxidoreductase activity"/>
    <property type="evidence" value="ECO:0007669"/>
    <property type="project" value="UniProtKB-KW"/>
</dbReference>
<dbReference type="SUPFAM" id="SSF51395">
    <property type="entry name" value="FMN-linked oxidoreductases"/>
    <property type="match status" value="1"/>
</dbReference>
<evidence type="ECO:0000256" key="8">
    <source>
        <dbReference type="ARBA" id="ARBA00023004"/>
    </source>
</evidence>
<evidence type="ECO:0000256" key="6">
    <source>
        <dbReference type="ARBA" id="ARBA00022723"/>
    </source>
</evidence>
<dbReference type="SUPFAM" id="SSF51905">
    <property type="entry name" value="FAD/NAD(P)-binding domain"/>
    <property type="match status" value="1"/>
</dbReference>
<comment type="similarity">
    <text evidence="3">In the N-terminal section; belongs to the NADH:flavin oxidoreductase/NADH oxidase family.</text>
</comment>
<sequence length="647" mass="70455">MSYEKLFSRGSIGTMDLKNRIVMTAMGTGFARYDGEATDEIIRFYEERAKGGCGLIITEITRVDEETGIGLTNQLSISSDRAIRKLTELVDAVQQHDCKIMLQLHHPGRQTASIQIGGKQAVAPSGIACKVIGEVPREMTTTECEEMVQKFVAGALRAKMAGFDGVEVHAAHGYLINQFLSPYSNQRTDKYGGDFAKRFAFLEEIILGIQKVCGIAYPIMVRISASEYTEGGLTIEDAVAISKKLETMGVAAIDVSAGTYESNYAIMEPQQLAEGWKKQLAKEVKKNVTIPVVAVNNIKRPAFAEKLLEEDVCDFIGIARGQLADPEWANKAYMGNDVLIRKCLGCLHCSYSVVLSKPLQCTVNPRLGRETRYNDANLVQNGTGKKIIVVGGGPAGMQAAMVLAKRKFAVTLLEKSNALGGLVKTAEVPPHKEMLGEFIKTQLAELELHNVEVKLNVEATADIVKKLNPYGVVYAVGGESIVPNSIPGIFKGHVWTANDVLTHKVSLAEKKIAVIGAGVTGLETAEVLAEKNQVTIYERDSEIALGLNGVVKMFLLNSLAEKNVVINTNHLLKQVEDTSITVLKDNLKEITAEVDAVVLAMGVSSNKDRLKEFQNEFHHLLVVGDAQKPGQIYDALKTANDKAFAFN</sequence>
<dbReference type="GO" id="GO:0010181">
    <property type="term" value="F:FMN binding"/>
    <property type="evidence" value="ECO:0007669"/>
    <property type="project" value="InterPro"/>
</dbReference>
<name>A0A940PB32_9ENTE</name>
<evidence type="ECO:0000256" key="7">
    <source>
        <dbReference type="ARBA" id="ARBA00023002"/>
    </source>
</evidence>
<keyword evidence="6" id="KW-0479">Metal-binding</keyword>
<dbReference type="GO" id="GO:0051536">
    <property type="term" value="F:iron-sulfur cluster binding"/>
    <property type="evidence" value="ECO:0007669"/>
    <property type="project" value="UniProtKB-KW"/>
</dbReference>
<comment type="caution">
    <text evidence="12">The sequence shown here is derived from an EMBL/GenBank/DDBJ whole genome shotgun (WGS) entry which is preliminary data.</text>
</comment>
<comment type="cofactor">
    <cofactor evidence="2">
        <name>[4Fe-4S] cluster</name>
        <dbReference type="ChEBI" id="CHEBI:49883"/>
    </cofactor>
</comment>
<dbReference type="PANTHER" id="PTHR42917:SF2">
    <property type="entry name" value="2,4-DIENOYL-COA REDUCTASE [(2E)-ENOYL-COA-PRODUCING]"/>
    <property type="match status" value="1"/>
</dbReference>
<evidence type="ECO:0000313" key="12">
    <source>
        <dbReference type="EMBL" id="MBP1040176.1"/>
    </source>
</evidence>
<dbReference type="InterPro" id="IPR051793">
    <property type="entry name" value="NADH:flavin_oxidoreductase"/>
</dbReference>
<dbReference type="Pfam" id="PF00724">
    <property type="entry name" value="Oxidored_FMN"/>
    <property type="match status" value="1"/>
</dbReference>
<dbReference type="Gene3D" id="3.20.20.70">
    <property type="entry name" value="Aldolase class I"/>
    <property type="match status" value="1"/>
</dbReference>
<dbReference type="InterPro" id="IPR036188">
    <property type="entry name" value="FAD/NAD-bd_sf"/>
</dbReference>
<protein>
    <submittedName>
        <fullName evidence="12">FAD-dependent oxidoreductase</fullName>
    </submittedName>
</protein>
<keyword evidence="4" id="KW-0285">Flavoprotein</keyword>
<dbReference type="RefSeq" id="WP_209525069.1">
    <property type="nucleotide sequence ID" value="NZ_JAEEGA010000002.1"/>
</dbReference>
<accession>A0A940PB32</accession>
<evidence type="ECO:0000256" key="3">
    <source>
        <dbReference type="ARBA" id="ARBA00011048"/>
    </source>
</evidence>
<evidence type="ECO:0000256" key="1">
    <source>
        <dbReference type="ARBA" id="ARBA00001917"/>
    </source>
</evidence>
<keyword evidence="7" id="KW-0560">Oxidoreductase</keyword>
<proteinExistence type="inferred from homology"/>
<evidence type="ECO:0000259" key="11">
    <source>
        <dbReference type="Pfam" id="PF07992"/>
    </source>
</evidence>
<evidence type="ECO:0000256" key="9">
    <source>
        <dbReference type="ARBA" id="ARBA00023014"/>
    </source>
</evidence>
<dbReference type="EMBL" id="JAEEGA010000002">
    <property type="protein sequence ID" value="MBP1040176.1"/>
    <property type="molecule type" value="Genomic_DNA"/>
</dbReference>
<evidence type="ECO:0000256" key="4">
    <source>
        <dbReference type="ARBA" id="ARBA00022630"/>
    </source>
</evidence>
<dbReference type="InterPro" id="IPR023753">
    <property type="entry name" value="FAD/NAD-binding_dom"/>
</dbReference>
<feature type="domain" description="NADH:flavin oxidoreductase/NADH oxidase N-terminal" evidence="10">
    <location>
        <begin position="6"/>
        <end position="333"/>
    </location>
</feature>
<dbReference type="AlphaFoldDB" id="A0A940PB32"/>
<keyword evidence="13" id="KW-1185">Reference proteome</keyword>
<dbReference type="InterPro" id="IPR001155">
    <property type="entry name" value="OxRdtase_FMN_N"/>
</dbReference>
<reference evidence="12" key="1">
    <citation type="submission" date="2020-12" db="EMBL/GenBank/DDBJ databases">
        <title>Vagococcus allomyrinae sp. nov. and Enterococcus lavae sp. nov., isolated from the larvae of Allomyrina dichotoma.</title>
        <authorList>
            <person name="Lee S.D."/>
        </authorList>
    </citation>
    <scope>NUCLEOTIDE SEQUENCE</scope>
    <source>
        <strain evidence="12">BWB3-3</strain>
    </source>
</reference>
<dbReference type="PRINTS" id="PR00368">
    <property type="entry name" value="FADPNR"/>
</dbReference>
<evidence type="ECO:0000256" key="2">
    <source>
        <dbReference type="ARBA" id="ARBA00001966"/>
    </source>
</evidence>
<feature type="domain" description="FAD/NAD(P)-binding" evidence="11">
    <location>
        <begin position="386"/>
        <end position="614"/>
    </location>
</feature>